<reference evidence="1" key="1">
    <citation type="journal article" date="2018" name="DNA Res.">
        <title>Multiple hybrid de novo genome assembly of finger millet, an orphan allotetraploid crop.</title>
        <authorList>
            <person name="Hatakeyama M."/>
            <person name="Aluri S."/>
            <person name="Balachadran M.T."/>
            <person name="Sivarajan S.R."/>
            <person name="Patrignani A."/>
            <person name="Gruter S."/>
            <person name="Poveda L."/>
            <person name="Shimizu-Inatsugi R."/>
            <person name="Baeten J."/>
            <person name="Francoijs K.J."/>
            <person name="Nataraja K.N."/>
            <person name="Reddy Y.A.N."/>
            <person name="Phadnis S."/>
            <person name="Ravikumar R.L."/>
            <person name="Schlapbach R."/>
            <person name="Sreeman S.M."/>
            <person name="Shimizu K.K."/>
        </authorList>
    </citation>
    <scope>NUCLEOTIDE SEQUENCE</scope>
</reference>
<dbReference type="PANTHER" id="PTHR35161">
    <property type="entry name" value="OS02G0303100 PROTEIN"/>
    <property type="match status" value="1"/>
</dbReference>
<evidence type="ECO:0000313" key="1">
    <source>
        <dbReference type="EMBL" id="GJN24609.1"/>
    </source>
</evidence>
<gene>
    <name evidence="1" type="primary">gb12360</name>
    <name evidence="1" type="ORF">PR202_gb12360</name>
</gene>
<reference evidence="1" key="2">
    <citation type="submission" date="2021-12" db="EMBL/GenBank/DDBJ databases">
        <title>Resequencing data analysis of finger millet.</title>
        <authorList>
            <person name="Hatakeyama M."/>
            <person name="Aluri S."/>
            <person name="Balachadran M.T."/>
            <person name="Sivarajan S.R."/>
            <person name="Poveda L."/>
            <person name="Shimizu-Inatsugi R."/>
            <person name="Schlapbach R."/>
            <person name="Sreeman S.M."/>
            <person name="Shimizu K.K."/>
        </authorList>
    </citation>
    <scope>NUCLEOTIDE SEQUENCE</scope>
</reference>
<sequence length="299" mass="35109">MNPELNIEVENVALPYIVYSEYVLFGNERTVHEDDAVSFEQFKQLNKMLIAQVIAEEDGLQVLPGENEPLIRYVLAKEFNQQLRRNYMSAHSIISNMFSDDIPADIEDLLKLIEKDKARELYHIHGSLVPIGTRSALFKRLYDYIRFEIPLDDLRYILEKLPYVESWKTDIDTNHLLRKTYDHNDSIAYEVPENTEQGLSREQIVLLGHLGLQPKVDQESLEEDQIKLIKALQFFDYLRNRTTHGLEPLRDWIKEHNVAFNAEGSELVSHVRFPLVIPYLQRKLLKKNKLLEAKIKKFF</sequence>
<comment type="caution">
    <text evidence="1">The sequence shown here is derived from an EMBL/GenBank/DDBJ whole genome shotgun (WGS) entry which is preliminary data.</text>
</comment>
<accession>A0AAV5EMV1</accession>
<dbReference type="AlphaFoldDB" id="A0AAV5EMV1"/>
<keyword evidence="2" id="KW-1185">Reference proteome</keyword>
<proteinExistence type="predicted"/>
<protein>
    <submittedName>
        <fullName evidence="1">Uncharacterized protein</fullName>
    </submittedName>
</protein>
<name>A0AAV5EMV1_ELECO</name>
<dbReference type="EMBL" id="BQKI01000077">
    <property type="protein sequence ID" value="GJN24609.1"/>
    <property type="molecule type" value="Genomic_DNA"/>
</dbReference>
<organism evidence="1 2">
    <name type="scientific">Eleusine coracana subsp. coracana</name>
    <dbReference type="NCBI Taxonomy" id="191504"/>
    <lineage>
        <taxon>Eukaryota</taxon>
        <taxon>Viridiplantae</taxon>
        <taxon>Streptophyta</taxon>
        <taxon>Embryophyta</taxon>
        <taxon>Tracheophyta</taxon>
        <taxon>Spermatophyta</taxon>
        <taxon>Magnoliopsida</taxon>
        <taxon>Liliopsida</taxon>
        <taxon>Poales</taxon>
        <taxon>Poaceae</taxon>
        <taxon>PACMAD clade</taxon>
        <taxon>Chloridoideae</taxon>
        <taxon>Cynodonteae</taxon>
        <taxon>Eleusininae</taxon>
        <taxon>Eleusine</taxon>
    </lineage>
</organism>
<dbReference type="PANTHER" id="PTHR35161:SF18">
    <property type="entry name" value="METAXIN GLUTATHIONE S-TRANSFERASE DOMAIN-CONTAINING PROTEIN"/>
    <property type="match status" value="1"/>
</dbReference>
<evidence type="ECO:0000313" key="2">
    <source>
        <dbReference type="Proteomes" id="UP001054889"/>
    </source>
</evidence>
<dbReference type="Proteomes" id="UP001054889">
    <property type="component" value="Unassembled WGS sequence"/>
</dbReference>